<dbReference type="GO" id="GO:0006006">
    <property type="term" value="P:glucose metabolic process"/>
    <property type="evidence" value="ECO:0007669"/>
    <property type="project" value="TreeGrafter"/>
</dbReference>
<dbReference type="NCBIfam" id="NF008277">
    <property type="entry name" value="PRK11055.1"/>
    <property type="match status" value="1"/>
</dbReference>
<comment type="caution">
    <text evidence="12">The sequence shown here is derived from an EMBL/GenBank/DDBJ whole genome shotgun (WGS) entry which is preliminary data.</text>
</comment>
<feature type="active site" description="Proton acceptor" evidence="9">
    <location>
        <position position="314"/>
    </location>
</feature>
<dbReference type="PANTHER" id="PTHR10091:SF0">
    <property type="entry name" value="GALACTOSE MUTAROTASE"/>
    <property type="match status" value="1"/>
</dbReference>
<evidence type="ECO:0000256" key="9">
    <source>
        <dbReference type="PIRSR" id="PIRSR005096-1"/>
    </source>
</evidence>
<dbReference type="PIRSF" id="PIRSF005096">
    <property type="entry name" value="GALM"/>
    <property type="match status" value="1"/>
</dbReference>
<keyword evidence="7 8" id="KW-0119">Carbohydrate metabolism</keyword>
<dbReference type="RefSeq" id="WP_003098892.1">
    <property type="nucleotide sequence ID" value="NZ_CP010783.1"/>
</dbReference>
<name>A0A3M2NDZ3_STRIN</name>
<dbReference type="Pfam" id="PF01263">
    <property type="entry name" value="Aldose_epim"/>
    <property type="match status" value="1"/>
</dbReference>
<evidence type="ECO:0000256" key="1">
    <source>
        <dbReference type="ARBA" id="ARBA00001614"/>
    </source>
</evidence>
<evidence type="ECO:0000256" key="3">
    <source>
        <dbReference type="ARBA" id="ARBA00006206"/>
    </source>
</evidence>
<evidence type="ECO:0000256" key="5">
    <source>
        <dbReference type="ARBA" id="ARBA00014165"/>
    </source>
</evidence>
<dbReference type="InterPro" id="IPR008183">
    <property type="entry name" value="Aldose_1/G6P_1-epimerase"/>
</dbReference>
<evidence type="ECO:0000256" key="2">
    <source>
        <dbReference type="ARBA" id="ARBA00005028"/>
    </source>
</evidence>
<dbReference type="PANTHER" id="PTHR10091">
    <property type="entry name" value="ALDOSE-1-EPIMERASE"/>
    <property type="match status" value="1"/>
</dbReference>
<dbReference type="GO" id="GO:0004034">
    <property type="term" value="F:aldose 1-epimerase activity"/>
    <property type="evidence" value="ECO:0007669"/>
    <property type="project" value="UniProtKB-EC"/>
</dbReference>
<sequence length="350" mass="38646">MTLSVKTVESPKGLIKVFTLSNTKGTQVDVTNLGATITRFLTKDKKGQLRDIVLGYDPIEAYFKNTNTYFGATVGRSANRLAGARFTLNENQFQIPQNEGENNLHSGPNGYQIRLWDVASYQESDSAISFMLNSPDGDQGYPGNLAITVGFKLSEDNELLITYKGVSDKDTLFNVTNHSYFNLNGHESGSIEKHSLQLLADAFTPIVDSHSIPSGEIRPVDGSAFDFRKPKEIGKDISSKDQQLHFAGGYDHNWVLNTPSMEEPFAIAVGDTSGIKLEAYTTLPGVQFYSGNFLDGDMGKDHHHYQKRQGFCLETQYFPNAINIEGFASPLLKAGQEICTQTKYKVSIVS</sequence>
<evidence type="ECO:0000256" key="10">
    <source>
        <dbReference type="PIRSR" id="PIRSR005096-2"/>
    </source>
</evidence>
<feature type="active site" description="Proton donor" evidence="9">
    <location>
        <position position="178"/>
    </location>
</feature>
<dbReference type="OrthoDB" id="9779408at2"/>
<comment type="catalytic activity">
    <reaction evidence="1 8">
        <text>alpha-D-glucose = beta-D-glucose</text>
        <dbReference type="Rhea" id="RHEA:10264"/>
        <dbReference type="ChEBI" id="CHEBI:15903"/>
        <dbReference type="ChEBI" id="CHEBI:17925"/>
        <dbReference type="EC" id="5.1.3.3"/>
    </reaction>
</comment>
<evidence type="ECO:0000256" key="6">
    <source>
        <dbReference type="ARBA" id="ARBA00023235"/>
    </source>
</evidence>
<dbReference type="UniPathway" id="UPA00242"/>
<accession>A0A3M2NDZ3</accession>
<comment type="pathway">
    <text evidence="2 8">Carbohydrate metabolism; hexose metabolism.</text>
</comment>
<dbReference type="EMBL" id="QLQD01000089">
    <property type="protein sequence ID" value="RLU54193.1"/>
    <property type="molecule type" value="Genomic_DNA"/>
</dbReference>
<protein>
    <recommendedName>
        <fullName evidence="5 8">Aldose 1-epimerase</fullName>
        <ecNumber evidence="4 8">5.1.3.3</ecNumber>
    </recommendedName>
</protein>
<keyword evidence="6 8" id="KW-0413">Isomerase</keyword>
<reference evidence="12 13" key="1">
    <citation type="submission" date="2018-06" db="EMBL/GenBank/DDBJ databases">
        <title>Mutators as drivers of adaptation in pathogenic bacteria and a risk factor for host jumps and vaccine escape.</title>
        <authorList>
            <person name="Barnes A.C."/>
            <person name="Silayeva O."/>
        </authorList>
    </citation>
    <scope>NUCLEOTIDE SEQUENCE [LARGE SCALE GENOMIC DNA]</scope>
    <source>
        <strain evidence="12 13">QMA0445</strain>
    </source>
</reference>
<evidence type="ECO:0000256" key="11">
    <source>
        <dbReference type="PIRSR" id="PIRSR005096-3"/>
    </source>
</evidence>
<dbReference type="CDD" id="cd09019">
    <property type="entry name" value="galactose_mutarotase_like"/>
    <property type="match status" value="1"/>
</dbReference>
<dbReference type="SUPFAM" id="SSF74650">
    <property type="entry name" value="Galactose mutarotase-like"/>
    <property type="match status" value="1"/>
</dbReference>
<dbReference type="GeneID" id="35766544"/>
<dbReference type="InterPro" id="IPR011013">
    <property type="entry name" value="Gal_mutarotase_sf_dom"/>
</dbReference>
<dbReference type="GO" id="GO:0030246">
    <property type="term" value="F:carbohydrate binding"/>
    <property type="evidence" value="ECO:0007669"/>
    <property type="project" value="InterPro"/>
</dbReference>
<dbReference type="InterPro" id="IPR015443">
    <property type="entry name" value="Aldose_1-epimerase"/>
</dbReference>
<gene>
    <name evidence="12" type="ORF">DIY07_10985</name>
</gene>
<evidence type="ECO:0000256" key="4">
    <source>
        <dbReference type="ARBA" id="ARBA00013185"/>
    </source>
</evidence>
<dbReference type="Gene3D" id="2.70.98.10">
    <property type="match status" value="1"/>
</dbReference>
<dbReference type="EC" id="5.1.3.3" evidence="4 8"/>
<evidence type="ECO:0000313" key="12">
    <source>
        <dbReference type="EMBL" id="RLU54193.1"/>
    </source>
</evidence>
<organism evidence="12 13">
    <name type="scientific">Streptococcus iniae</name>
    <name type="common">Streptococcus shiloi</name>
    <dbReference type="NCBI Taxonomy" id="1346"/>
    <lineage>
        <taxon>Bacteria</taxon>
        <taxon>Bacillati</taxon>
        <taxon>Bacillota</taxon>
        <taxon>Bacilli</taxon>
        <taxon>Lactobacillales</taxon>
        <taxon>Streptococcaceae</taxon>
        <taxon>Streptococcus</taxon>
    </lineage>
</organism>
<feature type="binding site" evidence="11">
    <location>
        <begin position="178"/>
        <end position="180"/>
    </location>
    <ligand>
        <name>beta-D-galactose</name>
        <dbReference type="ChEBI" id="CHEBI:27667"/>
    </ligand>
</feature>
<dbReference type="InterPro" id="IPR014718">
    <property type="entry name" value="GH-type_carb-bd"/>
</dbReference>
<dbReference type="AlphaFoldDB" id="A0A3M2NDZ3"/>
<dbReference type="InterPro" id="IPR018052">
    <property type="entry name" value="Ald1_epimerase_CS"/>
</dbReference>
<dbReference type="InterPro" id="IPR047215">
    <property type="entry name" value="Galactose_mutarotase-like"/>
</dbReference>
<evidence type="ECO:0000313" key="13">
    <source>
        <dbReference type="Proteomes" id="UP000269148"/>
    </source>
</evidence>
<dbReference type="Proteomes" id="UP000269148">
    <property type="component" value="Unassembled WGS sequence"/>
</dbReference>
<comment type="similarity">
    <text evidence="3 8">Belongs to the aldose epimerase family.</text>
</comment>
<feature type="binding site" evidence="10">
    <location>
        <position position="251"/>
    </location>
    <ligand>
        <name>beta-D-galactose</name>
        <dbReference type="ChEBI" id="CHEBI:27667"/>
    </ligand>
</feature>
<feature type="binding site" evidence="11">
    <location>
        <begin position="79"/>
        <end position="80"/>
    </location>
    <ligand>
        <name>beta-D-galactose</name>
        <dbReference type="ChEBI" id="CHEBI:27667"/>
    </ligand>
</feature>
<dbReference type="PROSITE" id="PS00545">
    <property type="entry name" value="ALDOSE_1_EPIMERASE"/>
    <property type="match status" value="1"/>
</dbReference>
<dbReference type="GO" id="GO:0033499">
    <property type="term" value="P:galactose catabolic process via UDP-galactose, Leloir pathway"/>
    <property type="evidence" value="ECO:0007669"/>
    <property type="project" value="TreeGrafter"/>
</dbReference>
<proteinExistence type="inferred from homology"/>
<evidence type="ECO:0000256" key="7">
    <source>
        <dbReference type="ARBA" id="ARBA00023277"/>
    </source>
</evidence>
<evidence type="ECO:0000256" key="8">
    <source>
        <dbReference type="PIRNR" id="PIRNR005096"/>
    </source>
</evidence>